<evidence type="ECO:0000313" key="3">
    <source>
        <dbReference type="EMBL" id="BBF71715.1"/>
    </source>
</evidence>
<dbReference type="Gene3D" id="3.30.300.30">
    <property type="match status" value="1"/>
</dbReference>
<dbReference type="Proteomes" id="UP001059971">
    <property type="component" value="Chromosome 2"/>
</dbReference>
<dbReference type="PANTHER" id="PTHR43767:SF11">
    <property type="entry name" value="MEDIUM-CHAIN-FATTY-ACID--COA LIGASE"/>
    <property type="match status" value="1"/>
</dbReference>
<dbReference type="InterPro" id="IPR050237">
    <property type="entry name" value="ATP-dep_AMP-bd_enzyme"/>
</dbReference>
<gene>
    <name evidence="3" type="ORF">SBA_ch2_2480</name>
</gene>
<protein>
    <submittedName>
        <fullName evidence="3">Long-chain-fatty-acid--CoA ligase</fullName>
    </submittedName>
</protein>
<dbReference type="Pfam" id="PF00501">
    <property type="entry name" value="AMP-binding"/>
    <property type="match status" value="1"/>
</dbReference>
<feature type="domain" description="AMP-binding enzyme C-terminal" evidence="2">
    <location>
        <begin position="429"/>
        <end position="509"/>
    </location>
</feature>
<dbReference type="Pfam" id="PF13193">
    <property type="entry name" value="AMP-binding_C"/>
    <property type="match status" value="1"/>
</dbReference>
<dbReference type="InterPro" id="IPR000873">
    <property type="entry name" value="AMP-dep_synth/lig_dom"/>
</dbReference>
<dbReference type="InterPro" id="IPR045851">
    <property type="entry name" value="AMP-bd_C_sf"/>
</dbReference>
<feature type="domain" description="AMP-dependent synthetase/ligase" evidence="1">
    <location>
        <begin position="27"/>
        <end position="378"/>
    </location>
</feature>
<dbReference type="InterPro" id="IPR042099">
    <property type="entry name" value="ANL_N_sf"/>
</dbReference>
<evidence type="ECO:0000259" key="2">
    <source>
        <dbReference type="Pfam" id="PF13193"/>
    </source>
</evidence>
<evidence type="ECO:0000259" key="1">
    <source>
        <dbReference type="Pfam" id="PF00501"/>
    </source>
</evidence>
<reference evidence="3" key="1">
    <citation type="submission" date="2018-07" db="EMBL/GenBank/DDBJ databases">
        <title>Complete genome sequence of Sphingomonas bisphenolicum strain AO1, a bisphenol A degradative bacterium isolated from Japanese farm field.</title>
        <authorList>
            <person name="Murakami M."/>
            <person name="Koh M."/>
            <person name="Koba S."/>
            <person name="Matsumura Y."/>
        </authorList>
    </citation>
    <scope>NUCLEOTIDE SEQUENCE</scope>
    <source>
        <strain evidence="3">AO1</strain>
    </source>
</reference>
<name>A0ABN5WIX6_9SPHN</name>
<organism evidence="3 4">
    <name type="scientific">Sphingomonas bisphenolicum</name>
    <dbReference type="NCBI Taxonomy" id="296544"/>
    <lineage>
        <taxon>Bacteria</taxon>
        <taxon>Pseudomonadati</taxon>
        <taxon>Pseudomonadota</taxon>
        <taxon>Alphaproteobacteria</taxon>
        <taxon>Sphingomonadales</taxon>
        <taxon>Sphingomonadaceae</taxon>
        <taxon>Sphingomonas</taxon>
    </lineage>
</organism>
<keyword evidence="4" id="KW-1185">Reference proteome</keyword>
<proteinExistence type="predicted"/>
<dbReference type="Gene3D" id="3.40.50.12780">
    <property type="entry name" value="N-terminal domain of ligase-like"/>
    <property type="match status" value="1"/>
</dbReference>
<dbReference type="RefSeq" id="WP_261937337.1">
    <property type="nucleotide sequence ID" value="NZ_AP018818.1"/>
</dbReference>
<dbReference type="PANTHER" id="PTHR43767">
    <property type="entry name" value="LONG-CHAIN-FATTY-ACID--COA LIGASE"/>
    <property type="match status" value="1"/>
</dbReference>
<dbReference type="SUPFAM" id="SSF56801">
    <property type="entry name" value="Acetyl-CoA synthetase-like"/>
    <property type="match status" value="1"/>
</dbReference>
<evidence type="ECO:0000313" key="4">
    <source>
        <dbReference type="Proteomes" id="UP001059971"/>
    </source>
</evidence>
<sequence>MNTPRILSTPGANAYAYPLLIRHLLANVANQTDAEIVSGELRFGYRAFVDRVTRLAALLTARGVRAGDTVAVMDWDSHRYLECYFAIPMMGAILQTVNVRLSPAQIDFTLRQSGASFLLHHADFAPLCAQLLLALPQIGGLIVMDGADEDNDYEALIAAASPDFIFGDFDENAIATTFHTTGTTGDPKQVFFSHRQLVLHTIALAATLANQPDGQGMRRTNVYMPMTPMFHVHAWGMPYVATMLGVKQVYPGRYDPATLLALKRREGVDFSHCVPTILRMLLDANAAGGDSLAPWTFVIGGSALPAALAQEAEMAGITILAGYGMSETGPVVALARGLQPDVAKCCRAGFPAILVQARIDMDKGGELLLRAPWLTQGYATQPDSDTLWADGWMHTGDVAALDGDGALRIVDRLKDVIKSGGEWVSSVDLEDLLVALPGVAEAGVIAMPDAKWGERPVAFIVAARGAPPPDMDLLCVQLQQHVASGRISRYAIPERLVLVEALPRTSVGKIDKKALRAMLA</sequence>
<dbReference type="InterPro" id="IPR025110">
    <property type="entry name" value="AMP-bd_C"/>
</dbReference>
<dbReference type="NCBIfam" id="NF004837">
    <property type="entry name" value="PRK06187.1"/>
    <property type="match status" value="1"/>
</dbReference>
<dbReference type="EMBL" id="AP018818">
    <property type="protein sequence ID" value="BBF71715.1"/>
    <property type="molecule type" value="Genomic_DNA"/>
</dbReference>
<dbReference type="GO" id="GO:0016874">
    <property type="term" value="F:ligase activity"/>
    <property type="evidence" value="ECO:0007669"/>
    <property type="project" value="UniProtKB-KW"/>
</dbReference>
<keyword evidence="3" id="KW-0436">Ligase</keyword>
<accession>A0ABN5WIX6</accession>